<dbReference type="SUPFAM" id="SSF55144">
    <property type="entry name" value="LigT-like"/>
    <property type="match status" value="1"/>
</dbReference>
<evidence type="ECO:0000256" key="7">
    <source>
        <dbReference type="ARBA" id="ARBA00030030"/>
    </source>
</evidence>
<dbReference type="GO" id="GO:0000175">
    <property type="term" value="F:3'-5'-RNA exonuclease activity"/>
    <property type="evidence" value="ECO:0007669"/>
    <property type="project" value="TreeGrafter"/>
</dbReference>
<protein>
    <recommendedName>
        <fullName evidence="6">U6 snRNA phosphodiesterase 1</fullName>
    </recommendedName>
    <alternativeName>
        <fullName evidence="7">3'-5' RNA exonuclease USB1</fullName>
    </alternativeName>
</protein>
<evidence type="ECO:0000256" key="3">
    <source>
        <dbReference type="ARBA" id="ARBA00023239"/>
    </source>
</evidence>
<dbReference type="GO" id="GO:0016829">
    <property type="term" value="F:lyase activity"/>
    <property type="evidence" value="ECO:0007669"/>
    <property type="project" value="UniProtKB-KW"/>
</dbReference>
<dbReference type="AlphaFoldDB" id="A0A8D8RM63"/>
<accession>A0A8D8RM63</accession>
<proteinExistence type="predicted"/>
<sequence length="229" mass="26340">MAQKQPSSLNLLLEYSSSSESENECEDSTCAKVQNQKPKLPLPNELLDKYQSPDQVIDNPELHGGRIRSFPHERNSWATLVYIPLQRNLTNLFSLIQKELNSHCINVESIAEPHLSLSKTLVIPHHWIQPLVETFGQNFRHLNRFTVKFTSVEIFCNEERTRTFIALGANSSKASLEKVVQAVDNAAEEFKLAKYYEVSITYHPQWWSVKNGGFWIQVPQSHYNSSFHL</sequence>
<evidence type="ECO:0000256" key="5">
    <source>
        <dbReference type="ARBA" id="ARBA00029300"/>
    </source>
</evidence>
<name>A0A8D8RM63_9HEMI</name>
<evidence type="ECO:0000256" key="8">
    <source>
        <dbReference type="SAM" id="MobiDB-lite"/>
    </source>
</evidence>
<dbReference type="InterPro" id="IPR027521">
    <property type="entry name" value="Usb1"/>
</dbReference>
<reference evidence="9" key="1">
    <citation type="submission" date="2021-05" db="EMBL/GenBank/DDBJ databases">
        <authorList>
            <person name="Alioto T."/>
            <person name="Alioto T."/>
            <person name="Gomez Garrido J."/>
        </authorList>
    </citation>
    <scope>NUCLEOTIDE SEQUENCE</scope>
</reference>
<dbReference type="PANTHER" id="PTHR13522:SF3">
    <property type="entry name" value="U6 SNRNA PHOSPHODIESTERASE 1"/>
    <property type="match status" value="1"/>
</dbReference>
<feature type="compositionally biased region" description="Low complexity" evidence="8">
    <location>
        <begin position="7"/>
        <end position="20"/>
    </location>
</feature>
<evidence type="ECO:0000256" key="2">
    <source>
        <dbReference type="ARBA" id="ARBA00022801"/>
    </source>
</evidence>
<keyword evidence="3" id="KW-0456">Lyase</keyword>
<feature type="region of interest" description="Disordered" evidence="8">
    <location>
        <begin position="1"/>
        <end position="36"/>
    </location>
</feature>
<dbReference type="EMBL" id="HBUF01174636">
    <property type="protein sequence ID" value="CAG6653650.1"/>
    <property type="molecule type" value="Transcribed_RNA"/>
</dbReference>
<evidence type="ECO:0000256" key="4">
    <source>
        <dbReference type="ARBA" id="ARBA00023242"/>
    </source>
</evidence>
<comment type="catalytic activity">
    <reaction evidence="5">
        <text>a 3'-end uridylyl-uridine-RNA = a 3'-end 2',3'-cyclophospho-uridine-RNA + uridine</text>
        <dbReference type="Rhea" id="RHEA:46052"/>
        <dbReference type="Rhea" id="RHEA-COMP:17384"/>
        <dbReference type="Rhea" id="RHEA-COMP:17385"/>
        <dbReference type="ChEBI" id="CHEBI:16704"/>
        <dbReference type="ChEBI" id="CHEBI:85643"/>
        <dbReference type="ChEBI" id="CHEBI:85644"/>
    </reaction>
    <physiologicalReaction direction="left-to-right" evidence="5">
        <dbReference type="Rhea" id="RHEA:46053"/>
    </physiologicalReaction>
</comment>
<evidence type="ECO:0000256" key="6">
    <source>
        <dbReference type="ARBA" id="ARBA00029543"/>
    </source>
</evidence>
<dbReference type="InterPro" id="IPR009097">
    <property type="entry name" value="Cyclic_Pdiesterase"/>
</dbReference>
<keyword evidence="4" id="KW-0539">Nucleus</keyword>
<dbReference type="GO" id="GO:0034477">
    <property type="term" value="P:U6 snRNA 3'-end processing"/>
    <property type="evidence" value="ECO:0007669"/>
    <property type="project" value="InterPro"/>
</dbReference>
<keyword evidence="1" id="KW-0540">Nuclease</keyword>
<evidence type="ECO:0000313" key="9">
    <source>
        <dbReference type="EMBL" id="CAG6653650.1"/>
    </source>
</evidence>
<organism evidence="9">
    <name type="scientific">Cacopsylla melanoneura</name>
    <dbReference type="NCBI Taxonomy" id="428564"/>
    <lineage>
        <taxon>Eukaryota</taxon>
        <taxon>Metazoa</taxon>
        <taxon>Ecdysozoa</taxon>
        <taxon>Arthropoda</taxon>
        <taxon>Hexapoda</taxon>
        <taxon>Insecta</taxon>
        <taxon>Pterygota</taxon>
        <taxon>Neoptera</taxon>
        <taxon>Paraneoptera</taxon>
        <taxon>Hemiptera</taxon>
        <taxon>Sternorrhyncha</taxon>
        <taxon>Psylloidea</taxon>
        <taxon>Psyllidae</taxon>
        <taxon>Psyllinae</taxon>
        <taxon>Cacopsylla</taxon>
    </lineage>
</organism>
<dbReference type="PANTHER" id="PTHR13522">
    <property type="entry name" value="U6 SNRNA PHOSPHODIESTERASE 1"/>
    <property type="match status" value="1"/>
</dbReference>
<dbReference type="EMBL" id="HBUF01174635">
    <property type="protein sequence ID" value="CAG6653649.1"/>
    <property type="molecule type" value="Transcribed_RNA"/>
</dbReference>
<evidence type="ECO:0000256" key="1">
    <source>
        <dbReference type="ARBA" id="ARBA00022722"/>
    </source>
</evidence>
<dbReference type="GO" id="GO:0005634">
    <property type="term" value="C:nucleus"/>
    <property type="evidence" value="ECO:0007669"/>
    <property type="project" value="TreeGrafter"/>
</dbReference>
<dbReference type="Gene3D" id="3.90.1140.10">
    <property type="entry name" value="Cyclic phosphodiesterase"/>
    <property type="match status" value="1"/>
</dbReference>
<dbReference type="Pfam" id="PF09749">
    <property type="entry name" value="HVSL"/>
    <property type="match status" value="1"/>
</dbReference>
<keyword evidence="2" id="KW-0378">Hydrolase</keyword>